<evidence type="ECO:0000259" key="10">
    <source>
        <dbReference type="PROSITE" id="PS50179"/>
    </source>
</evidence>
<dbReference type="Pfam" id="PF00018">
    <property type="entry name" value="SH3_1"/>
    <property type="match status" value="1"/>
</dbReference>
<dbReference type="InterPro" id="IPR008942">
    <property type="entry name" value="ENTH_VHS"/>
</dbReference>
<feature type="region of interest" description="Disordered" evidence="8">
    <location>
        <begin position="388"/>
        <end position="446"/>
    </location>
</feature>
<dbReference type="GO" id="GO:0033565">
    <property type="term" value="C:ESCRT-0 complex"/>
    <property type="evidence" value="ECO:0007669"/>
    <property type="project" value="TreeGrafter"/>
</dbReference>
<feature type="compositionally biased region" description="Polar residues" evidence="8">
    <location>
        <begin position="533"/>
        <end position="547"/>
    </location>
</feature>
<dbReference type="PANTHER" id="PTHR45929">
    <property type="entry name" value="JAK PATHWAY SIGNAL TRANSDUCTION ADAPTOR MOLECULE"/>
    <property type="match status" value="1"/>
</dbReference>
<evidence type="ECO:0000256" key="5">
    <source>
        <dbReference type="ARBA" id="ARBA00022753"/>
    </source>
</evidence>
<feature type="domain" description="VHS" evidence="10">
    <location>
        <begin position="17"/>
        <end position="147"/>
    </location>
</feature>
<evidence type="ECO:0000313" key="12">
    <source>
        <dbReference type="Proteomes" id="UP000245119"/>
    </source>
</evidence>
<feature type="region of interest" description="Disordered" evidence="8">
    <location>
        <begin position="180"/>
        <end position="201"/>
    </location>
</feature>
<dbReference type="PANTHER" id="PTHR45929:SF3">
    <property type="entry name" value="JAK PATHWAY SIGNAL TRANSDUCTION ADAPTOR MOLECULE"/>
    <property type="match status" value="1"/>
</dbReference>
<comment type="caution">
    <text evidence="11">The sequence shown here is derived from an EMBL/GenBank/DDBJ whole genome shotgun (WGS) entry which is preliminary data.</text>
</comment>
<dbReference type="SMART" id="SM00326">
    <property type="entry name" value="SH3"/>
    <property type="match status" value="1"/>
</dbReference>
<evidence type="ECO:0008006" key="13">
    <source>
        <dbReference type="Google" id="ProtNLM"/>
    </source>
</evidence>
<gene>
    <name evidence="11" type="ORF">C0Q70_07390</name>
</gene>
<dbReference type="CDD" id="cd03568">
    <property type="entry name" value="VHS_STAM"/>
    <property type="match status" value="1"/>
</dbReference>
<evidence type="ECO:0000256" key="2">
    <source>
        <dbReference type="ARBA" id="ARBA00009666"/>
    </source>
</evidence>
<feature type="compositionally biased region" description="Polar residues" evidence="8">
    <location>
        <begin position="184"/>
        <end position="195"/>
    </location>
</feature>
<protein>
    <recommendedName>
        <fullName evidence="13">Signal transducing adapter molecule 1</fullName>
    </recommendedName>
</protein>
<evidence type="ECO:0000256" key="4">
    <source>
        <dbReference type="ARBA" id="ARBA00022448"/>
    </source>
</evidence>
<reference evidence="11 12" key="1">
    <citation type="submission" date="2018-04" db="EMBL/GenBank/DDBJ databases">
        <title>The genome of golden apple snail Pomacea canaliculata provides insight into stress tolerance and invasive adaptation.</title>
        <authorList>
            <person name="Liu C."/>
            <person name="Liu B."/>
            <person name="Ren Y."/>
            <person name="Zhang Y."/>
            <person name="Wang H."/>
            <person name="Li S."/>
            <person name="Jiang F."/>
            <person name="Yin L."/>
            <person name="Zhang G."/>
            <person name="Qian W."/>
            <person name="Fan W."/>
        </authorList>
    </citation>
    <scope>NUCLEOTIDE SEQUENCE [LARGE SCALE GENOMIC DNA]</scope>
    <source>
        <strain evidence="11">SZHN2017</strain>
        <tissue evidence="11">Muscle</tissue>
    </source>
</reference>
<dbReference type="SMART" id="SM00288">
    <property type="entry name" value="VHS"/>
    <property type="match status" value="1"/>
</dbReference>
<dbReference type="Pfam" id="PF00790">
    <property type="entry name" value="VHS"/>
    <property type="match status" value="1"/>
</dbReference>
<dbReference type="Proteomes" id="UP000245119">
    <property type="component" value="Linkage Group LG4"/>
</dbReference>
<feature type="compositionally biased region" description="Polar residues" evidence="8">
    <location>
        <begin position="424"/>
        <end position="446"/>
    </location>
</feature>
<name>A0A2T7PEY5_POMCA</name>
<dbReference type="SUPFAM" id="SSF48464">
    <property type="entry name" value="ENTH/VHS domain"/>
    <property type="match status" value="1"/>
</dbReference>
<dbReference type="InterPro" id="IPR001452">
    <property type="entry name" value="SH3_domain"/>
</dbReference>
<dbReference type="GO" id="GO:0043130">
    <property type="term" value="F:ubiquitin binding"/>
    <property type="evidence" value="ECO:0007669"/>
    <property type="project" value="InterPro"/>
</dbReference>
<keyword evidence="6" id="KW-0653">Protein transport</keyword>
<dbReference type="EMBL" id="PZQS01000004">
    <property type="protein sequence ID" value="PVD31964.1"/>
    <property type="molecule type" value="Genomic_DNA"/>
</dbReference>
<dbReference type="OrthoDB" id="10068368at2759"/>
<dbReference type="Gene3D" id="1.20.5.1940">
    <property type="match status" value="1"/>
</dbReference>
<dbReference type="CDD" id="cd11820">
    <property type="entry name" value="SH3_STAM"/>
    <property type="match status" value="1"/>
</dbReference>
<keyword evidence="4" id="KW-0813">Transport</keyword>
<dbReference type="STRING" id="400727.A0A2T7PEY5"/>
<comment type="subcellular location">
    <subcellularLocation>
        <location evidence="1">Endosome</location>
    </subcellularLocation>
</comment>
<keyword evidence="12" id="KW-1185">Reference proteome</keyword>
<evidence type="ECO:0000256" key="8">
    <source>
        <dbReference type="SAM" id="MobiDB-lite"/>
    </source>
</evidence>
<evidence type="ECO:0000256" key="1">
    <source>
        <dbReference type="ARBA" id="ARBA00004177"/>
    </source>
</evidence>
<organism evidence="11 12">
    <name type="scientific">Pomacea canaliculata</name>
    <name type="common">Golden apple snail</name>
    <dbReference type="NCBI Taxonomy" id="400727"/>
    <lineage>
        <taxon>Eukaryota</taxon>
        <taxon>Metazoa</taxon>
        <taxon>Spiralia</taxon>
        <taxon>Lophotrochozoa</taxon>
        <taxon>Mollusca</taxon>
        <taxon>Gastropoda</taxon>
        <taxon>Caenogastropoda</taxon>
        <taxon>Architaenioglossa</taxon>
        <taxon>Ampullarioidea</taxon>
        <taxon>Ampullariidae</taxon>
        <taxon>Pomacea</taxon>
    </lineage>
</organism>
<dbReference type="InterPro" id="IPR003903">
    <property type="entry name" value="UIM_dom"/>
</dbReference>
<dbReference type="PROSITE" id="PS50002">
    <property type="entry name" value="SH3"/>
    <property type="match status" value="1"/>
</dbReference>
<dbReference type="InterPro" id="IPR036028">
    <property type="entry name" value="SH3-like_dom_sf"/>
</dbReference>
<dbReference type="Gene3D" id="1.25.40.90">
    <property type="match status" value="1"/>
</dbReference>
<dbReference type="SUPFAM" id="SSF50044">
    <property type="entry name" value="SH3-domain"/>
    <property type="match status" value="1"/>
</dbReference>
<dbReference type="PROSITE" id="PS50330">
    <property type="entry name" value="UIM"/>
    <property type="match status" value="1"/>
</dbReference>
<keyword evidence="3 7" id="KW-0728">SH3 domain</keyword>
<dbReference type="OMA" id="QVYRDWW"/>
<dbReference type="InterPro" id="IPR050670">
    <property type="entry name" value="STAM"/>
</dbReference>
<dbReference type="CDD" id="cd21388">
    <property type="entry name" value="GAT_STAM"/>
    <property type="match status" value="1"/>
</dbReference>
<feature type="domain" description="SH3" evidence="9">
    <location>
        <begin position="204"/>
        <end position="263"/>
    </location>
</feature>
<dbReference type="PROSITE" id="PS50179">
    <property type="entry name" value="VHS"/>
    <property type="match status" value="1"/>
</dbReference>
<evidence type="ECO:0000256" key="3">
    <source>
        <dbReference type="ARBA" id="ARBA00022443"/>
    </source>
</evidence>
<dbReference type="InterPro" id="IPR002014">
    <property type="entry name" value="VHS_dom"/>
</dbReference>
<evidence type="ECO:0000256" key="7">
    <source>
        <dbReference type="PROSITE-ProRule" id="PRU00192"/>
    </source>
</evidence>
<dbReference type="PRINTS" id="PR00452">
    <property type="entry name" value="SH3DOMAIN"/>
</dbReference>
<evidence type="ECO:0000256" key="6">
    <source>
        <dbReference type="ARBA" id="ARBA00022927"/>
    </source>
</evidence>
<accession>A0A2T7PEY5</accession>
<keyword evidence="5" id="KW-0967">Endosome</keyword>
<dbReference type="GO" id="GO:0043328">
    <property type="term" value="P:protein transport to vacuole involved in ubiquitin-dependent protein catabolic process via the multivesicular body sorting pathway"/>
    <property type="evidence" value="ECO:0007669"/>
    <property type="project" value="TreeGrafter"/>
</dbReference>
<dbReference type="GO" id="GO:0035091">
    <property type="term" value="F:phosphatidylinositol binding"/>
    <property type="evidence" value="ECO:0007669"/>
    <property type="project" value="InterPro"/>
</dbReference>
<dbReference type="Pfam" id="PF02809">
    <property type="entry name" value="UIM"/>
    <property type="match status" value="1"/>
</dbReference>
<sequence length="553" mass="60532">MPLFANASPFDPEVEKATHEFSTSEDWSLILDICEKVGRQPNGARDCLKSIVKRLNHKVPFVAKQALTLLDACVNNCGRPFHLEICSRDFVSECRTLINQKAHPKVAQKLKFMIKRWAEMPEFKDDAALSLIPSFYESLKKEGADFSDPDVAPKSSDPSQVAKEEDDIAKAIALSLQEADKGQPKTSALYPTSSYPPVHESRPREIRKVRALYDFEAAEDNELTFKGGELISVLDDSDPNWWKGFNHRGEGLFPANFVTADLSVEPEETKEKKSVQFSEEVEVKTLEPLPDEVEIDESKINEVLNLIQNADPTGETCPDTPEMLSLEEQCKAMGPLIDAELEKIDRKHTALVEVNQRVMDALQMYHTLMRENPAYSFPKTSHVPPPYASLPSVMGSLPPQPQMGQPAYNGQTYMSPPGHLGSGPSISQPPAQTFSPPPANQNYSSFHAPQLSMSSFSSLPAVNAAVGSMITTPATTLAGATAAAASSDNLKGSAVMVGSQSLPPISMQQQLPQPYQNGSMVTTLPHTYTAAPSQSLHSMPTTVTYQPPAQPLL</sequence>
<dbReference type="FunFam" id="1.25.40.90:FF:000009">
    <property type="entry name" value="Putative signal transducing adapter molecule 1"/>
    <property type="match status" value="1"/>
</dbReference>
<dbReference type="SMART" id="SM00726">
    <property type="entry name" value="UIM"/>
    <property type="match status" value="1"/>
</dbReference>
<proteinExistence type="inferred from homology"/>
<evidence type="ECO:0000259" key="9">
    <source>
        <dbReference type="PROSITE" id="PS50002"/>
    </source>
</evidence>
<feature type="region of interest" description="Disordered" evidence="8">
    <location>
        <begin position="533"/>
        <end position="553"/>
    </location>
</feature>
<comment type="similarity">
    <text evidence="2">Belongs to the STAM family.</text>
</comment>
<dbReference type="Gene3D" id="2.30.30.40">
    <property type="entry name" value="SH3 Domains"/>
    <property type="match status" value="1"/>
</dbReference>
<dbReference type="AlphaFoldDB" id="A0A2T7PEY5"/>
<evidence type="ECO:0000313" key="11">
    <source>
        <dbReference type="EMBL" id="PVD31964.1"/>
    </source>
</evidence>